<dbReference type="Pfam" id="PF01833">
    <property type="entry name" value="TIG"/>
    <property type="match status" value="1"/>
</dbReference>
<dbReference type="InterPro" id="IPR057962">
    <property type="entry name" value="SPT23_MGA2_DBD"/>
</dbReference>
<evidence type="ECO:0000256" key="4">
    <source>
        <dbReference type="SAM" id="MobiDB-lite"/>
    </source>
</evidence>
<dbReference type="InterPro" id="IPR002110">
    <property type="entry name" value="Ankyrin_rpt"/>
</dbReference>
<protein>
    <recommendedName>
        <fullName evidence="6">IPT/TIG domain-containing protein</fullName>
    </recommendedName>
</protein>
<keyword evidence="5" id="KW-0812">Transmembrane</keyword>
<keyword evidence="5" id="KW-0472">Membrane</keyword>
<dbReference type="SMART" id="SM00429">
    <property type="entry name" value="IPT"/>
    <property type="match status" value="1"/>
</dbReference>
<organism evidence="7 8">
    <name type="scientific">Chaetomidium leptoderma</name>
    <dbReference type="NCBI Taxonomy" id="669021"/>
    <lineage>
        <taxon>Eukaryota</taxon>
        <taxon>Fungi</taxon>
        <taxon>Dikarya</taxon>
        <taxon>Ascomycota</taxon>
        <taxon>Pezizomycotina</taxon>
        <taxon>Sordariomycetes</taxon>
        <taxon>Sordariomycetidae</taxon>
        <taxon>Sordariales</taxon>
        <taxon>Chaetomiaceae</taxon>
        <taxon>Chaetomidium</taxon>
    </lineage>
</organism>
<dbReference type="GO" id="GO:0085020">
    <property type="term" value="P:protein K6-linked ubiquitination"/>
    <property type="evidence" value="ECO:0007669"/>
    <property type="project" value="TreeGrafter"/>
</dbReference>
<dbReference type="SUPFAM" id="SSF81296">
    <property type="entry name" value="E set domains"/>
    <property type="match status" value="1"/>
</dbReference>
<feature type="compositionally biased region" description="Low complexity" evidence="4">
    <location>
        <begin position="709"/>
        <end position="737"/>
    </location>
</feature>
<feature type="domain" description="IPT/TIG" evidence="6">
    <location>
        <begin position="739"/>
        <end position="819"/>
    </location>
</feature>
<name>A0AAN6VUW8_9PEZI</name>
<feature type="region of interest" description="Disordered" evidence="4">
    <location>
        <begin position="535"/>
        <end position="563"/>
    </location>
</feature>
<feature type="compositionally biased region" description="Low complexity" evidence="4">
    <location>
        <begin position="630"/>
        <end position="641"/>
    </location>
</feature>
<evidence type="ECO:0000256" key="3">
    <source>
        <dbReference type="PROSITE-ProRule" id="PRU00023"/>
    </source>
</evidence>
<keyword evidence="1" id="KW-0677">Repeat</keyword>
<dbReference type="Pfam" id="PF12796">
    <property type="entry name" value="Ank_2"/>
    <property type="match status" value="1"/>
</dbReference>
<dbReference type="Proteomes" id="UP001302745">
    <property type="component" value="Unassembled WGS sequence"/>
</dbReference>
<evidence type="ECO:0000259" key="6">
    <source>
        <dbReference type="SMART" id="SM00429"/>
    </source>
</evidence>
<accession>A0AAN6VUW8</accession>
<feature type="transmembrane region" description="Helical" evidence="5">
    <location>
        <begin position="1309"/>
        <end position="1327"/>
    </location>
</feature>
<dbReference type="EMBL" id="MU856863">
    <property type="protein sequence ID" value="KAK4156661.1"/>
    <property type="molecule type" value="Genomic_DNA"/>
</dbReference>
<dbReference type="InterPro" id="IPR002909">
    <property type="entry name" value="IPT_dom"/>
</dbReference>
<gene>
    <name evidence="7" type="ORF">C8A00DRAFT_40876</name>
</gene>
<dbReference type="CDD" id="cd00102">
    <property type="entry name" value="IPT"/>
    <property type="match status" value="1"/>
</dbReference>
<feature type="region of interest" description="Disordered" evidence="4">
    <location>
        <begin position="702"/>
        <end position="737"/>
    </location>
</feature>
<feature type="compositionally biased region" description="Low complexity" evidence="4">
    <location>
        <begin position="552"/>
        <end position="563"/>
    </location>
</feature>
<feature type="region of interest" description="Disordered" evidence="4">
    <location>
        <begin position="1023"/>
        <end position="1095"/>
    </location>
</feature>
<dbReference type="PANTHER" id="PTHR24171:SF8">
    <property type="entry name" value="BRCA1-ASSOCIATED RING DOMAIN PROTEIN 1"/>
    <property type="match status" value="1"/>
</dbReference>
<keyword evidence="2 3" id="KW-0040">ANK repeat</keyword>
<dbReference type="Gene3D" id="1.25.40.20">
    <property type="entry name" value="Ankyrin repeat-containing domain"/>
    <property type="match status" value="1"/>
</dbReference>
<evidence type="ECO:0000313" key="8">
    <source>
        <dbReference type="Proteomes" id="UP001302745"/>
    </source>
</evidence>
<dbReference type="InterPro" id="IPR013783">
    <property type="entry name" value="Ig-like_fold"/>
</dbReference>
<dbReference type="Gene3D" id="2.60.40.10">
    <property type="entry name" value="Immunoglobulins"/>
    <property type="match status" value="1"/>
</dbReference>
<feature type="region of interest" description="Disordered" evidence="4">
    <location>
        <begin position="577"/>
        <end position="646"/>
    </location>
</feature>
<dbReference type="InterPro" id="IPR036770">
    <property type="entry name" value="Ankyrin_rpt-contain_sf"/>
</dbReference>
<comment type="caution">
    <text evidence="7">The sequence shown here is derived from an EMBL/GenBank/DDBJ whole genome shotgun (WGS) entry which is preliminary data.</text>
</comment>
<dbReference type="Pfam" id="PF25603">
    <property type="entry name" value="SPT23_MGA2_DBD"/>
    <property type="match status" value="1"/>
</dbReference>
<reference evidence="7" key="1">
    <citation type="journal article" date="2023" name="Mol. Phylogenet. Evol.">
        <title>Genome-scale phylogeny and comparative genomics of the fungal order Sordariales.</title>
        <authorList>
            <person name="Hensen N."/>
            <person name="Bonometti L."/>
            <person name="Westerberg I."/>
            <person name="Brannstrom I.O."/>
            <person name="Guillou S."/>
            <person name="Cros-Aarteil S."/>
            <person name="Calhoun S."/>
            <person name="Haridas S."/>
            <person name="Kuo A."/>
            <person name="Mondo S."/>
            <person name="Pangilinan J."/>
            <person name="Riley R."/>
            <person name="LaButti K."/>
            <person name="Andreopoulos B."/>
            <person name="Lipzen A."/>
            <person name="Chen C."/>
            <person name="Yan M."/>
            <person name="Daum C."/>
            <person name="Ng V."/>
            <person name="Clum A."/>
            <person name="Steindorff A."/>
            <person name="Ohm R.A."/>
            <person name="Martin F."/>
            <person name="Silar P."/>
            <person name="Natvig D.O."/>
            <person name="Lalanne C."/>
            <person name="Gautier V."/>
            <person name="Ament-Velasquez S.L."/>
            <person name="Kruys A."/>
            <person name="Hutchinson M.I."/>
            <person name="Powell A.J."/>
            <person name="Barry K."/>
            <person name="Miller A.N."/>
            <person name="Grigoriev I.V."/>
            <person name="Debuchy R."/>
            <person name="Gladieux P."/>
            <person name="Hiltunen Thoren M."/>
            <person name="Johannesson H."/>
        </authorList>
    </citation>
    <scope>NUCLEOTIDE SEQUENCE</scope>
    <source>
        <strain evidence="7">CBS 538.74</strain>
    </source>
</reference>
<keyword evidence="8" id="KW-1185">Reference proteome</keyword>
<dbReference type="PANTHER" id="PTHR24171">
    <property type="entry name" value="ANKYRIN REPEAT DOMAIN-CONTAINING PROTEIN 39-RELATED"/>
    <property type="match status" value="1"/>
</dbReference>
<proteinExistence type="predicted"/>
<sequence length="1373" mass="147281">MADQAQFESDFDMSHFINEFIIDSDEGSPLPDLHYSDDASPHPHRPQSSAADSFHAMPDAPQGCGSPSEALGLVSSSSRSMDGLRGSAFGSASSKRTSTTALTQLTTGDLRMDAGANGKTNWDMVAEPFGEAAASVFPMAADGPFGYLNGTAATQSCLQSPMDSPSPFGSALTTLSPEAIMASPPACDDGYLFTFNPSGMQSDAMTPGSLCLRPSQPAALPKYEFRGSQDTGAGSTPSMPGMLDAMYPNASQFAAGRPFFPNNTHIPAQLPVERPRYGPAPYTLEVGATNTKSRVETQITIKLRLSHLPLGVTKVHLPKHTISKPKFWSKPPPQPSPDMLEMHAMLVCTSAMQVPQHRATALKRAVQVAGLRKKQGSADTEGEQEQLKTQEGGEVQICENCIGRERKRAGRKKSKHPQDEEAWRQDEARRVIVFNTQEVKEWALQNHPESGARRFWQVEAPMRIACYCRHHAEKQGFQLIFTLTDHLGQLVAQTMSESIMITDDHKTTSPNPAPKPAPGVPAAMLSPREDLLIQSVPGPSLESSPSLDLQAARRSSSSSMPISAVPAEQLQPALAAQHLSRPASPSFPTGPAKRRRGNHSTTKIPSDLAMTPLDTSFMSASRMPSSAAGTAMPTPATSAFSPTPPPAFLQPAELQLFGPGSATPETSTNPFGNNLQTGGNNSQLLLPNMSRTSTLANLPTSMFGPTPSARQAPPAGRTAARPAPNAAGGQGGTQHTQAQGSIYKVIPGEGPVAGGIEVTLMGVGFDPGMKVFFGDKQAPGTMFWSPQSIVCMLPPSEIAGMVPITVKGLNVAPQWFRYVDDSEQQLLRTALMILGNKMTGGYEDPTEFARRIIKESSSCYPSPSGDMSGLEGSSSRGMANFEGHLLKLMELMDLSNSTRKPRLNLRRRTTGQTMLHLACKMGLHRFVAGLLARGANPDPRDNGGYTALHMASLSDHIEIVRLLISHRADPTLRTLSGLTATDVAQSKEVVRIIQRFEQRRSQSDSSSHSRVNSVASLKSLRAHAPLSQAVADSSSDEPGPEEGSSEEYSEAYSSDIPEESGGGEPTELRMRRGKSGANTPARVRSPSRARRRGTDATGALMAAIREQVASQFQQLHQRMEPHLQYLPQLPQFPQFSQLPTFPQMPNMPPLPEYQNAVLQRLATMIGGARPVPGDDEPSKRAPESAWQYLSPFSTKTATPPPAYDELFPHQGGLDTKRSSAAQAAADAVADAKCAALFDQAQTSASASAGATTVENVGTSLEDKGEESEGQEIPALLQIGRKDAITREQQATLRRAHAQNLKKLSWDRNLFFIWIPLLILMVGAMMYNGMPGFVAATRNPASVVPKAQQVELLAAVADVHQVAGIPEALVAAVV</sequence>
<evidence type="ECO:0000256" key="5">
    <source>
        <dbReference type="SAM" id="Phobius"/>
    </source>
</evidence>
<dbReference type="PROSITE" id="PS50088">
    <property type="entry name" value="ANK_REPEAT"/>
    <property type="match status" value="2"/>
</dbReference>
<keyword evidence="5" id="KW-1133">Transmembrane helix</keyword>
<feature type="region of interest" description="Disordered" evidence="4">
    <location>
        <begin position="27"/>
        <end position="79"/>
    </location>
</feature>
<dbReference type="InterPro" id="IPR014756">
    <property type="entry name" value="Ig_E-set"/>
</dbReference>
<evidence type="ECO:0000256" key="1">
    <source>
        <dbReference type="ARBA" id="ARBA00022737"/>
    </source>
</evidence>
<feature type="repeat" description="ANK" evidence="3">
    <location>
        <begin position="910"/>
        <end position="942"/>
    </location>
</feature>
<evidence type="ECO:0000313" key="7">
    <source>
        <dbReference type="EMBL" id="KAK4156661.1"/>
    </source>
</evidence>
<feature type="compositionally biased region" description="Polar residues" evidence="4">
    <location>
        <begin position="613"/>
        <end position="628"/>
    </location>
</feature>
<evidence type="ECO:0000256" key="2">
    <source>
        <dbReference type="ARBA" id="ARBA00023043"/>
    </source>
</evidence>
<dbReference type="GO" id="GO:0004842">
    <property type="term" value="F:ubiquitin-protein transferase activity"/>
    <property type="evidence" value="ECO:0007669"/>
    <property type="project" value="TreeGrafter"/>
</dbReference>
<dbReference type="SMART" id="SM00248">
    <property type="entry name" value="ANK"/>
    <property type="match status" value="2"/>
</dbReference>
<feature type="compositionally biased region" description="Acidic residues" evidence="4">
    <location>
        <begin position="1034"/>
        <end position="1049"/>
    </location>
</feature>
<dbReference type="SUPFAM" id="SSF48403">
    <property type="entry name" value="Ankyrin repeat"/>
    <property type="match status" value="1"/>
</dbReference>
<dbReference type="PROSITE" id="PS50297">
    <property type="entry name" value="ANK_REP_REGION"/>
    <property type="match status" value="2"/>
</dbReference>
<feature type="repeat" description="ANK" evidence="3">
    <location>
        <begin position="943"/>
        <end position="975"/>
    </location>
</feature>
<reference evidence="7" key="2">
    <citation type="submission" date="2023-05" db="EMBL/GenBank/DDBJ databases">
        <authorList>
            <consortium name="Lawrence Berkeley National Laboratory"/>
            <person name="Steindorff A."/>
            <person name="Hensen N."/>
            <person name="Bonometti L."/>
            <person name="Westerberg I."/>
            <person name="Brannstrom I.O."/>
            <person name="Guillou S."/>
            <person name="Cros-Aarteil S."/>
            <person name="Calhoun S."/>
            <person name="Haridas S."/>
            <person name="Kuo A."/>
            <person name="Mondo S."/>
            <person name="Pangilinan J."/>
            <person name="Riley R."/>
            <person name="Labutti K."/>
            <person name="Andreopoulos B."/>
            <person name="Lipzen A."/>
            <person name="Chen C."/>
            <person name="Yanf M."/>
            <person name="Daum C."/>
            <person name="Ng V."/>
            <person name="Clum A."/>
            <person name="Ohm R."/>
            <person name="Martin F."/>
            <person name="Silar P."/>
            <person name="Natvig D."/>
            <person name="Lalanne C."/>
            <person name="Gautier V."/>
            <person name="Ament-Velasquez S.L."/>
            <person name="Kruys A."/>
            <person name="Hutchinson M.I."/>
            <person name="Powell A.J."/>
            <person name="Barry K."/>
            <person name="Miller A.N."/>
            <person name="Grigoriev I.V."/>
            <person name="Debuchy R."/>
            <person name="Gladieux P."/>
            <person name="Thoren M.H."/>
            <person name="Johannesson H."/>
        </authorList>
    </citation>
    <scope>NUCLEOTIDE SEQUENCE</scope>
    <source>
        <strain evidence="7">CBS 538.74</strain>
    </source>
</reference>
<feature type="region of interest" description="Disordered" evidence="4">
    <location>
        <begin position="84"/>
        <end position="103"/>
    </location>
</feature>
<feature type="region of interest" description="Disordered" evidence="4">
    <location>
        <begin position="503"/>
        <end position="523"/>
    </location>
</feature>